<organism evidence="2 3">
    <name type="scientific">Trachymyrmex cornetzi</name>
    <dbReference type="NCBI Taxonomy" id="471704"/>
    <lineage>
        <taxon>Eukaryota</taxon>
        <taxon>Metazoa</taxon>
        <taxon>Ecdysozoa</taxon>
        <taxon>Arthropoda</taxon>
        <taxon>Hexapoda</taxon>
        <taxon>Insecta</taxon>
        <taxon>Pterygota</taxon>
        <taxon>Neoptera</taxon>
        <taxon>Endopterygota</taxon>
        <taxon>Hymenoptera</taxon>
        <taxon>Apocrita</taxon>
        <taxon>Aculeata</taxon>
        <taxon>Formicoidea</taxon>
        <taxon>Formicidae</taxon>
        <taxon>Myrmicinae</taxon>
        <taxon>Trachymyrmex</taxon>
    </lineage>
</organism>
<dbReference type="Proteomes" id="UP000078492">
    <property type="component" value="Unassembled WGS sequence"/>
</dbReference>
<sequence>MQTPAGRRVSPDSRKREEPRLSVSRRLRPLCLRAPHPQCNPPLANLPAPARGGEGDPWPRLGLPVGPSSEDLQGEGDLWPRMGLPVPTRYYASGFLYEEEGKPLLAGW</sequence>
<reference evidence="2 3" key="1">
    <citation type="submission" date="2015-09" db="EMBL/GenBank/DDBJ databases">
        <title>Trachymyrmex cornetzi WGS genome.</title>
        <authorList>
            <person name="Nygaard S."/>
            <person name="Hu H."/>
            <person name="Boomsma J."/>
            <person name="Zhang G."/>
        </authorList>
    </citation>
    <scope>NUCLEOTIDE SEQUENCE [LARGE SCALE GENOMIC DNA]</scope>
    <source>
        <strain evidence="2">Tcor2-1</strain>
        <tissue evidence="2">Whole body</tissue>
    </source>
</reference>
<feature type="region of interest" description="Disordered" evidence="1">
    <location>
        <begin position="1"/>
        <end position="79"/>
    </location>
</feature>
<name>A0A151J9M9_9HYME</name>
<dbReference type="EMBL" id="KQ979378">
    <property type="protein sequence ID" value="KYN21775.1"/>
    <property type="molecule type" value="Genomic_DNA"/>
</dbReference>
<feature type="compositionally biased region" description="Basic and acidic residues" evidence="1">
    <location>
        <begin position="9"/>
        <end position="20"/>
    </location>
</feature>
<dbReference type="AlphaFoldDB" id="A0A151J9M9"/>
<keyword evidence="3" id="KW-1185">Reference proteome</keyword>
<gene>
    <name evidence="2" type="ORF">ALC57_05843</name>
</gene>
<evidence type="ECO:0000256" key="1">
    <source>
        <dbReference type="SAM" id="MobiDB-lite"/>
    </source>
</evidence>
<evidence type="ECO:0000313" key="3">
    <source>
        <dbReference type="Proteomes" id="UP000078492"/>
    </source>
</evidence>
<protein>
    <submittedName>
        <fullName evidence="2">Uncharacterized protein</fullName>
    </submittedName>
</protein>
<proteinExistence type="predicted"/>
<accession>A0A151J9M9</accession>
<feature type="compositionally biased region" description="Low complexity" evidence="1">
    <location>
        <begin position="41"/>
        <end position="50"/>
    </location>
</feature>
<evidence type="ECO:0000313" key="2">
    <source>
        <dbReference type="EMBL" id="KYN21775.1"/>
    </source>
</evidence>